<feature type="region of interest" description="Disordered" evidence="1">
    <location>
        <begin position="153"/>
        <end position="193"/>
    </location>
</feature>
<proteinExistence type="predicted"/>
<keyword evidence="3" id="KW-1185">Reference proteome</keyword>
<reference evidence="2" key="1">
    <citation type="submission" date="2019-08" db="EMBL/GenBank/DDBJ databases">
        <title>The genome of the North American firefly Photinus pyralis.</title>
        <authorList>
            <consortium name="Photinus pyralis genome working group"/>
            <person name="Fallon T.R."/>
            <person name="Sander Lower S.E."/>
            <person name="Weng J.-K."/>
        </authorList>
    </citation>
    <scope>NUCLEOTIDE SEQUENCE</scope>
    <source>
        <strain evidence="2">TRF0915ILg1</strain>
        <tissue evidence="2">Whole body</tissue>
    </source>
</reference>
<evidence type="ECO:0000313" key="3">
    <source>
        <dbReference type="Proteomes" id="UP000801492"/>
    </source>
</evidence>
<dbReference type="PANTHER" id="PTHR10773">
    <property type="entry name" value="DNA-DIRECTED RNA POLYMERASES I, II, AND III SUBUNIT RPABC2"/>
    <property type="match status" value="1"/>
</dbReference>
<dbReference type="EMBL" id="VTPC01090312">
    <property type="protein sequence ID" value="KAF2883687.1"/>
    <property type="molecule type" value="Genomic_DNA"/>
</dbReference>
<sequence length="446" mass="50567">MALQNNQQSSHEILVESNDSGTDIYNNDTYYGNGYIEVSPGTLIDQNQEIPARYTSPTVESDEINNSNYLELTPLQNVTRHYLNPEFSNLGYSMDISFPSEPPSEPFKKTTQDNSDGHFLKACVVKKQSNIISNKKLKDIIEHRISYINESAPSEENRYHKPKKDQCSNCESYKNSNKEERKQSKESYDKHLKEKELYRKEKAEDVEDAKTDKNKMVAMYDLQAVLPTPSEDISTFYYKSKLATYISTVYEIVPKQGYCYIWNETCAKRGANEIGTWKSPPQKALEAGLPKTWAETVPARIRAVIKTSLILAQHAYTNEELMNMMIVYRKVEQNAATTARLYAERFPGQIAPHPRGFGDAIQHPYFASSLLFHAQGIRPSTSTTSGKDGNEVDVNGSVGSEINLGNKSVGGKINVDNDTEMENRRLTYLWKYDQVKALIASMSNHI</sequence>
<dbReference type="OrthoDB" id="6742202at2759"/>
<dbReference type="AlphaFoldDB" id="A0A8K0CGM3"/>
<dbReference type="PANTHER" id="PTHR10773:SF19">
    <property type="match status" value="1"/>
</dbReference>
<accession>A0A8K0CGM3</accession>
<dbReference type="Proteomes" id="UP000801492">
    <property type="component" value="Unassembled WGS sequence"/>
</dbReference>
<evidence type="ECO:0000313" key="2">
    <source>
        <dbReference type="EMBL" id="KAF2883687.1"/>
    </source>
</evidence>
<name>A0A8K0CGM3_IGNLU</name>
<feature type="compositionally biased region" description="Basic and acidic residues" evidence="1">
    <location>
        <begin position="176"/>
        <end position="193"/>
    </location>
</feature>
<organism evidence="2 3">
    <name type="scientific">Ignelater luminosus</name>
    <name type="common">Cucubano</name>
    <name type="synonym">Pyrophorus luminosus</name>
    <dbReference type="NCBI Taxonomy" id="2038154"/>
    <lineage>
        <taxon>Eukaryota</taxon>
        <taxon>Metazoa</taxon>
        <taxon>Ecdysozoa</taxon>
        <taxon>Arthropoda</taxon>
        <taxon>Hexapoda</taxon>
        <taxon>Insecta</taxon>
        <taxon>Pterygota</taxon>
        <taxon>Neoptera</taxon>
        <taxon>Endopterygota</taxon>
        <taxon>Coleoptera</taxon>
        <taxon>Polyphaga</taxon>
        <taxon>Elateriformia</taxon>
        <taxon>Elateroidea</taxon>
        <taxon>Elateridae</taxon>
        <taxon>Agrypninae</taxon>
        <taxon>Pyrophorini</taxon>
        <taxon>Ignelater</taxon>
    </lineage>
</organism>
<comment type="caution">
    <text evidence="2">The sequence shown here is derived from an EMBL/GenBank/DDBJ whole genome shotgun (WGS) entry which is preliminary data.</text>
</comment>
<protein>
    <submittedName>
        <fullName evidence="2">Uncharacterized protein</fullName>
    </submittedName>
</protein>
<gene>
    <name evidence="2" type="ORF">ILUMI_22502</name>
</gene>
<evidence type="ECO:0000256" key="1">
    <source>
        <dbReference type="SAM" id="MobiDB-lite"/>
    </source>
</evidence>